<evidence type="ECO:0000259" key="3">
    <source>
        <dbReference type="PROSITE" id="PS50051"/>
    </source>
</evidence>
<dbReference type="Gene3D" id="3.40.50.300">
    <property type="entry name" value="P-loop containing nucleotide triphosphate hydrolases"/>
    <property type="match status" value="1"/>
</dbReference>
<organism evidence="4 5">
    <name type="scientific">Populus deltoides</name>
    <name type="common">Eastern poplar</name>
    <name type="synonym">Eastern cottonwood</name>
    <dbReference type="NCBI Taxonomy" id="3696"/>
    <lineage>
        <taxon>Eukaryota</taxon>
        <taxon>Viridiplantae</taxon>
        <taxon>Streptophyta</taxon>
        <taxon>Embryophyta</taxon>
        <taxon>Tracheophyta</taxon>
        <taxon>Spermatophyta</taxon>
        <taxon>Magnoliopsida</taxon>
        <taxon>eudicotyledons</taxon>
        <taxon>Gunneridae</taxon>
        <taxon>Pentapetalae</taxon>
        <taxon>rosids</taxon>
        <taxon>fabids</taxon>
        <taxon>Malpighiales</taxon>
        <taxon>Salicaceae</taxon>
        <taxon>Saliceae</taxon>
        <taxon>Populus</taxon>
    </lineage>
</organism>
<evidence type="ECO:0000313" key="5">
    <source>
        <dbReference type="Proteomes" id="UP000807159"/>
    </source>
</evidence>
<dbReference type="GO" id="GO:0000727">
    <property type="term" value="P:double-strand break repair via break-induced replication"/>
    <property type="evidence" value="ECO:0007669"/>
    <property type="project" value="TreeGrafter"/>
</dbReference>
<evidence type="ECO:0000256" key="2">
    <source>
        <dbReference type="ARBA" id="ARBA00022840"/>
    </source>
</evidence>
<dbReference type="Proteomes" id="UP000807159">
    <property type="component" value="Chromosome 1"/>
</dbReference>
<name>A0A8T2ZP38_POPDE</name>
<dbReference type="GO" id="GO:0043138">
    <property type="term" value="F:3'-5' DNA helicase activity"/>
    <property type="evidence" value="ECO:0007669"/>
    <property type="project" value="TreeGrafter"/>
</dbReference>
<evidence type="ECO:0000256" key="1">
    <source>
        <dbReference type="ARBA" id="ARBA00022741"/>
    </source>
</evidence>
<dbReference type="PANTHER" id="PTHR11630:SF44">
    <property type="entry name" value="DNA REPLICATION LICENSING FACTOR MCM2"/>
    <property type="match status" value="1"/>
</dbReference>
<gene>
    <name evidence="4" type="ORF">H0E87_000924</name>
</gene>
<sequence>MGLEFFIWRIKVLSFEIGNRLLLCEARCSVLAAANHVGGRYDSSKTFSQNIELTDPIFSCFEILCVVKEVDDPITDEMLAEFVVSSHFKSQAKGVNIDDRSYSESQEDQASARPVDPEVLSQDLLKYITCAKLNIFPRFHASDMEKLTHKFKLSGGENLLMILIWKNAPFQFFLSVLYV</sequence>
<accession>A0A8T2ZP38</accession>
<dbReference type="AlphaFoldDB" id="A0A8T2ZP38"/>
<keyword evidence="2" id="KW-0067">ATP-binding</keyword>
<dbReference type="EMBL" id="JACEGQ020000001">
    <property type="protein sequence ID" value="KAH8519313.1"/>
    <property type="molecule type" value="Genomic_DNA"/>
</dbReference>
<keyword evidence="5" id="KW-1185">Reference proteome</keyword>
<keyword evidence="1" id="KW-0547">Nucleotide-binding</keyword>
<dbReference type="InterPro" id="IPR027417">
    <property type="entry name" value="P-loop_NTPase"/>
</dbReference>
<proteinExistence type="predicted"/>
<protein>
    <recommendedName>
        <fullName evidence="3">MCM C-terminal AAA(+) ATPase domain-containing protein</fullName>
    </recommendedName>
</protein>
<dbReference type="GO" id="GO:1902975">
    <property type="term" value="P:mitotic DNA replication initiation"/>
    <property type="evidence" value="ECO:0007669"/>
    <property type="project" value="TreeGrafter"/>
</dbReference>
<comment type="caution">
    <text evidence="4">The sequence shown here is derived from an EMBL/GenBank/DDBJ whole genome shotgun (WGS) entry which is preliminary data.</text>
</comment>
<dbReference type="GO" id="GO:0042555">
    <property type="term" value="C:MCM complex"/>
    <property type="evidence" value="ECO:0007669"/>
    <property type="project" value="TreeGrafter"/>
</dbReference>
<dbReference type="GO" id="GO:0005634">
    <property type="term" value="C:nucleus"/>
    <property type="evidence" value="ECO:0007669"/>
    <property type="project" value="TreeGrafter"/>
</dbReference>
<evidence type="ECO:0000313" key="4">
    <source>
        <dbReference type="EMBL" id="KAH8519313.1"/>
    </source>
</evidence>
<dbReference type="Pfam" id="PF00493">
    <property type="entry name" value="MCM"/>
    <property type="match status" value="1"/>
</dbReference>
<dbReference type="PROSITE" id="PS50051">
    <property type="entry name" value="MCM_2"/>
    <property type="match status" value="1"/>
</dbReference>
<reference evidence="4" key="1">
    <citation type="journal article" date="2021" name="J. Hered.">
        <title>Genome Assembly of Salicaceae Populus deltoides (Eastern Cottonwood) I-69 Based on Nanopore Sequencing and Hi-C Technologies.</title>
        <authorList>
            <person name="Bai S."/>
            <person name="Wu H."/>
            <person name="Zhang J."/>
            <person name="Pan Z."/>
            <person name="Zhao W."/>
            <person name="Li Z."/>
            <person name="Tong C."/>
        </authorList>
    </citation>
    <scope>NUCLEOTIDE SEQUENCE</scope>
    <source>
        <tissue evidence="4">Leaf</tissue>
    </source>
</reference>
<dbReference type="PANTHER" id="PTHR11630">
    <property type="entry name" value="DNA REPLICATION LICENSING FACTOR MCM FAMILY MEMBER"/>
    <property type="match status" value="1"/>
</dbReference>
<dbReference type="GO" id="GO:0017116">
    <property type="term" value="F:single-stranded DNA helicase activity"/>
    <property type="evidence" value="ECO:0007669"/>
    <property type="project" value="TreeGrafter"/>
</dbReference>
<dbReference type="GO" id="GO:0003697">
    <property type="term" value="F:single-stranded DNA binding"/>
    <property type="evidence" value="ECO:0007669"/>
    <property type="project" value="TreeGrafter"/>
</dbReference>
<feature type="domain" description="MCM C-terminal AAA(+) ATPase" evidence="3">
    <location>
        <begin position="25"/>
        <end position="83"/>
    </location>
</feature>
<dbReference type="InterPro" id="IPR001208">
    <property type="entry name" value="MCM_dom"/>
</dbReference>
<dbReference type="GO" id="GO:0005524">
    <property type="term" value="F:ATP binding"/>
    <property type="evidence" value="ECO:0007669"/>
    <property type="project" value="UniProtKB-KW"/>
</dbReference>
<dbReference type="InterPro" id="IPR031327">
    <property type="entry name" value="MCM"/>
</dbReference>